<dbReference type="CDD" id="cd04301">
    <property type="entry name" value="NAT_SF"/>
    <property type="match status" value="1"/>
</dbReference>
<dbReference type="GO" id="GO:0016747">
    <property type="term" value="F:acyltransferase activity, transferring groups other than amino-acyl groups"/>
    <property type="evidence" value="ECO:0007669"/>
    <property type="project" value="InterPro"/>
</dbReference>
<proteinExistence type="predicted"/>
<dbReference type="InterPro" id="IPR000182">
    <property type="entry name" value="GNAT_dom"/>
</dbReference>
<sequence>MSLPDVRIDRLKESEYEEVATILVDAFESNLAYASIFVNKDKLRDGLFWLFKTNLYLINRRQAVTKVVRMKNSMEIIGVFSLLPSNGVKSELRDYFKIGLPRFIMNFGLSALRTMLKMDSLNKELLTNAIGTNDYYYLSMVAIKANYQGSGIGSYMIDDCLQKLRSINRICHIVGLTTQLPENVTFYNRLGFLKLDEGEIQLKKGCYYNYNMKLDL</sequence>
<dbReference type="RefSeq" id="WP_296941538.1">
    <property type="nucleotide sequence ID" value="NZ_LT599032.1"/>
</dbReference>
<dbReference type="AlphaFoldDB" id="A0A212JNH1"/>
<protein>
    <recommendedName>
        <fullName evidence="1">N-acetyltransferase domain-containing protein</fullName>
    </recommendedName>
</protein>
<evidence type="ECO:0000259" key="1">
    <source>
        <dbReference type="PROSITE" id="PS51186"/>
    </source>
</evidence>
<organism evidence="2">
    <name type="scientific">uncultured Dysgonomonas sp</name>
    <dbReference type="NCBI Taxonomy" id="206096"/>
    <lineage>
        <taxon>Bacteria</taxon>
        <taxon>Pseudomonadati</taxon>
        <taxon>Bacteroidota</taxon>
        <taxon>Bacteroidia</taxon>
        <taxon>Bacteroidales</taxon>
        <taxon>Dysgonomonadaceae</taxon>
        <taxon>Dysgonomonas</taxon>
        <taxon>environmental samples</taxon>
    </lineage>
</organism>
<gene>
    <name evidence="2" type="ORF">KL86DYS1_20336</name>
</gene>
<dbReference type="Pfam" id="PF13673">
    <property type="entry name" value="Acetyltransf_10"/>
    <property type="match status" value="1"/>
</dbReference>
<dbReference type="EMBL" id="FLUM01000002">
    <property type="protein sequence ID" value="SBW00977.1"/>
    <property type="molecule type" value="Genomic_DNA"/>
</dbReference>
<dbReference type="Gene3D" id="3.40.630.30">
    <property type="match status" value="1"/>
</dbReference>
<dbReference type="SUPFAM" id="SSF55729">
    <property type="entry name" value="Acyl-CoA N-acyltransferases (Nat)"/>
    <property type="match status" value="1"/>
</dbReference>
<dbReference type="PROSITE" id="PS51186">
    <property type="entry name" value="GNAT"/>
    <property type="match status" value="1"/>
</dbReference>
<dbReference type="PANTHER" id="PTHR42791:SF1">
    <property type="entry name" value="N-ACETYLTRANSFERASE DOMAIN-CONTAINING PROTEIN"/>
    <property type="match status" value="1"/>
</dbReference>
<dbReference type="InterPro" id="IPR016181">
    <property type="entry name" value="Acyl_CoA_acyltransferase"/>
</dbReference>
<dbReference type="InterPro" id="IPR052523">
    <property type="entry name" value="Trichothecene_AcTrans"/>
</dbReference>
<dbReference type="PANTHER" id="PTHR42791">
    <property type="entry name" value="GNAT FAMILY ACETYLTRANSFERASE"/>
    <property type="match status" value="1"/>
</dbReference>
<feature type="domain" description="N-acetyltransferase" evidence="1">
    <location>
        <begin position="75"/>
        <end position="216"/>
    </location>
</feature>
<evidence type="ECO:0000313" key="2">
    <source>
        <dbReference type="EMBL" id="SBW00977.1"/>
    </source>
</evidence>
<reference evidence="2" key="1">
    <citation type="submission" date="2016-04" db="EMBL/GenBank/DDBJ databases">
        <authorList>
            <person name="Evans L.H."/>
            <person name="Alamgir A."/>
            <person name="Owens N."/>
            <person name="Weber N.D."/>
            <person name="Virtaneva K."/>
            <person name="Barbian K."/>
            <person name="Babar A."/>
            <person name="Rosenke K."/>
        </authorList>
    </citation>
    <scope>NUCLEOTIDE SEQUENCE</scope>
    <source>
        <strain evidence="2">86-1</strain>
    </source>
</reference>
<name>A0A212JNH1_9BACT</name>
<accession>A0A212JNH1</accession>